<protein>
    <submittedName>
        <fullName evidence="10">HHH_2 domain-containing protein</fullName>
    </submittedName>
</protein>
<evidence type="ECO:0000256" key="6">
    <source>
        <dbReference type="ARBA" id="ARBA00023242"/>
    </source>
</evidence>
<keyword evidence="9" id="KW-1185">Reference proteome</keyword>
<dbReference type="GO" id="GO:0000110">
    <property type="term" value="C:nucleotide-excision repair factor 1 complex"/>
    <property type="evidence" value="ECO:0007669"/>
    <property type="project" value="TreeGrafter"/>
</dbReference>
<organism evidence="9 10">
    <name type="scientific">Parastrongyloides trichosuri</name>
    <name type="common">Possum-specific nematode worm</name>
    <dbReference type="NCBI Taxonomy" id="131310"/>
    <lineage>
        <taxon>Eukaryota</taxon>
        <taxon>Metazoa</taxon>
        <taxon>Ecdysozoa</taxon>
        <taxon>Nematoda</taxon>
        <taxon>Chromadorea</taxon>
        <taxon>Rhabditida</taxon>
        <taxon>Tylenchina</taxon>
        <taxon>Panagrolaimomorpha</taxon>
        <taxon>Strongyloidoidea</taxon>
        <taxon>Strongyloididae</taxon>
        <taxon>Parastrongyloides</taxon>
    </lineage>
</organism>
<dbReference type="NCBIfam" id="TIGR00597">
    <property type="entry name" value="rad10"/>
    <property type="match status" value="1"/>
</dbReference>
<proteinExistence type="inferred from homology"/>
<dbReference type="InterPro" id="IPR004579">
    <property type="entry name" value="ERCC1/RAD10/SWI10"/>
</dbReference>
<dbReference type="Pfam" id="PF12826">
    <property type="entry name" value="HHH_2"/>
    <property type="match status" value="1"/>
</dbReference>
<dbReference type="SUPFAM" id="SSF47781">
    <property type="entry name" value="RuvA domain 2-like"/>
    <property type="match status" value="1"/>
</dbReference>
<feature type="domain" description="DisA/LigA helix-hairpin-helix motif" evidence="8">
    <location>
        <begin position="169"/>
        <end position="220"/>
    </location>
</feature>
<dbReference type="Pfam" id="PF03834">
    <property type="entry name" value="Rad10"/>
    <property type="match status" value="1"/>
</dbReference>
<evidence type="ECO:0000256" key="3">
    <source>
        <dbReference type="ARBA" id="ARBA00022763"/>
    </source>
</evidence>
<keyword evidence="6" id="KW-0539">Nucleus</keyword>
<dbReference type="GO" id="GO:0003684">
    <property type="term" value="F:damaged DNA binding"/>
    <property type="evidence" value="ECO:0007669"/>
    <property type="project" value="InterPro"/>
</dbReference>
<evidence type="ECO:0000259" key="7">
    <source>
        <dbReference type="Pfam" id="PF03834"/>
    </source>
</evidence>
<dbReference type="PANTHER" id="PTHR12749:SF0">
    <property type="entry name" value="DNA EXCISION REPAIR PROTEIN ERCC-1"/>
    <property type="match status" value="1"/>
</dbReference>
<accession>A0A0N4ZY10</accession>
<dbReference type="InterPro" id="IPR010994">
    <property type="entry name" value="RuvA_2-like"/>
</dbReference>
<dbReference type="GO" id="GO:0070914">
    <property type="term" value="P:UV-damage excision repair"/>
    <property type="evidence" value="ECO:0007669"/>
    <property type="project" value="TreeGrafter"/>
</dbReference>
<dbReference type="InterPro" id="IPR011335">
    <property type="entry name" value="Restrct_endonuc-II-like"/>
</dbReference>
<dbReference type="GO" id="GO:0003697">
    <property type="term" value="F:single-stranded DNA binding"/>
    <property type="evidence" value="ECO:0007669"/>
    <property type="project" value="TreeGrafter"/>
</dbReference>
<dbReference type="AlphaFoldDB" id="A0A0N4ZY10"/>
<evidence type="ECO:0000313" key="10">
    <source>
        <dbReference type="WBParaSite" id="PTRK_0001368300.1"/>
    </source>
</evidence>
<dbReference type="SUPFAM" id="SSF52980">
    <property type="entry name" value="Restriction endonuclease-like"/>
    <property type="match status" value="1"/>
</dbReference>
<keyword evidence="3" id="KW-0227">DNA damage</keyword>
<dbReference type="Gene3D" id="3.40.50.10130">
    <property type="match status" value="1"/>
</dbReference>
<dbReference type="GO" id="GO:0070522">
    <property type="term" value="C:ERCC4-ERCC1 complex"/>
    <property type="evidence" value="ECO:0007669"/>
    <property type="project" value="TreeGrafter"/>
</dbReference>
<dbReference type="STRING" id="131310.A0A0N4ZY10"/>
<dbReference type="WBParaSite" id="PTRK_0001368300.1">
    <property type="protein sequence ID" value="PTRK_0001368300.1"/>
    <property type="gene ID" value="PTRK_0001368300"/>
</dbReference>
<comment type="subcellular location">
    <subcellularLocation>
        <location evidence="1">Nucleus</location>
    </subcellularLocation>
</comment>
<dbReference type="GO" id="GO:0006302">
    <property type="term" value="P:double-strand break repair"/>
    <property type="evidence" value="ECO:0007669"/>
    <property type="project" value="UniProtKB-ARBA"/>
</dbReference>
<evidence type="ECO:0000256" key="2">
    <source>
        <dbReference type="ARBA" id="ARBA00008283"/>
    </source>
</evidence>
<evidence type="ECO:0000256" key="1">
    <source>
        <dbReference type="ARBA" id="ARBA00004123"/>
    </source>
</evidence>
<dbReference type="GO" id="GO:0006312">
    <property type="term" value="P:mitotic recombination"/>
    <property type="evidence" value="ECO:0007669"/>
    <property type="project" value="TreeGrafter"/>
</dbReference>
<feature type="domain" description="ERCC1-like central" evidence="7">
    <location>
        <begin position="16"/>
        <end position="124"/>
    </location>
</feature>
<dbReference type="Proteomes" id="UP000038045">
    <property type="component" value="Unplaced"/>
</dbReference>
<evidence type="ECO:0000256" key="4">
    <source>
        <dbReference type="ARBA" id="ARBA00023125"/>
    </source>
</evidence>
<dbReference type="PANTHER" id="PTHR12749">
    <property type="entry name" value="EXCISION REPAIR CROSS-COMPLEMENTING 1 ERCC1"/>
    <property type="match status" value="1"/>
</dbReference>
<dbReference type="Gene3D" id="1.10.150.20">
    <property type="entry name" value="5' to 3' exonuclease, C-terminal subdomain"/>
    <property type="match status" value="1"/>
</dbReference>
<keyword evidence="4" id="KW-0238">DNA-binding</keyword>
<comment type="similarity">
    <text evidence="2">Belongs to the ERCC1/RAD10/SWI10 family.</text>
</comment>
<dbReference type="InterPro" id="IPR047260">
    <property type="entry name" value="ERCC1-like_central_dom"/>
</dbReference>
<evidence type="ECO:0000256" key="5">
    <source>
        <dbReference type="ARBA" id="ARBA00023204"/>
    </source>
</evidence>
<keyword evidence="5" id="KW-0234">DNA repair</keyword>
<evidence type="ECO:0000259" key="8">
    <source>
        <dbReference type="Pfam" id="PF12826"/>
    </source>
</evidence>
<dbReference type="InterPro" id="IPR041663">
    <property type="entry name" value="DisA/LigA_HHH"/>
</dbReference>
<reference evidence="10" key="1">
    <citation type="submission" date="2017-02" db="UniProtKB">
        <authorList>
            <consortium name="WormBaseParasite"/>
        </authorList>
    </citation>
    <scope>IDENTIFICATION</scope>
</reference>
<evidence type="ECO:0000313" key="9">
    <source>
        <dbReference type="Proteomes" id="UP000038045"/>
    </source>
</evidence>
<sequence length="230" mass="26739">MPITTAPSVGLITINKETQRENKIISYIRNCRYDYSDTITCDYESGKECGVLYLSMIYHKKNPDYIETRYNDLSGYKLKVLLVCVDIEDVDRNLYDINSICQRHEWTLILSYSFQEASEYLENLTRSLSHNERTVMRSYSEYKKLQQVSTGENSVMLERFNMAKNLLTSIRTINSTNALDLLRNFGSIKEISKAGINDIALLRGLGMVKAKHVVHFFNQPFLKRYGRIKQ</sequence>
<dbReference type="CDD" id="cd22325">
    <property type="entry name" value="ERCC1_C-like"/>
    <property type="match status" value="1"/>
</dbReference>
<name>A0A0N4ZY10_PARTI</name>